<sequence length="112" mass="12656">MLATKQSVKVNPIILLIGEGHGPPWIRAEHWDSLVNYWDTDKWKNNAKIAKENRIAQGEDGEMKKHTAGSVSFVTTKKRLEENSLDRDINAPGVLKIEMKKGATEIILLNYT</sequence>
<name>A0ABD1RZL5_9LAMI</name>
<comment type="caution">
    <text evidence="1">The sequence shown here is derived from an EMBL/GenBank/DDBJ whole genome shotgun (WGS) entry which is preliminary data.</text>
</comment>
<protein>
    <submittedName>
        <fullName evidence="1">Transposase</fullName>
    </submittedName>
</protein>
<proteinExistence type="predicted"/>
<dbReference type="EMBL" id="JBFOLJ010000011">
    <property type="protein sequence ID" value="KAL2493902.1"/>
    <property type="molecule type" value="Genomic_DNA"/>
</dbReference>
<keyword evidence="2" id="KW-1185">Reference proteome</keyword>
<dbReference type="Pfam" id="PF03004">
    <property type="entry name" value="Transposase_24"/>
    <property type="match status" value="1"/>
</dbReference>
<evidence type="ECO:0000313" key="1">
    <source>
        <dbReference type="EMBL" id="KAL2493902.1"/>
    </source>
</evidence>
<organism evidence="1 2">
    <name type="scientific">Forsythia ovata</name>
    <dbReference type="NCBI Taxonomy" id="205694"/>
    <lineage>
        <taxon>Eukaryota</taxon>
        <taxon>Viridiplantae</taxon>
        <taxon>Streptophyta</taxon>
        <taxon>Embryophyta</taxon>
        <taxon>Tracheophyta</taxon>
        <taxon>Spermatophyta</taxon>
        <taxon>Magnoliopsida</taxon>
        <taxon>eudicotyledons</taxon>
        <taxon>Gunneridae</taxon>
        <taxon>Pentapetalae</taxon>
        <taxon>asterids</taxon>
        <taxon>lamiids</taxon>
        <taxon>Lamiales</taxon>
        <taxon>Oleaceae</taxon>
        <taxon>Forsythieae</taxon>
        <taxon>Forsythia</taxon>
    </lineage>
</organism>
<dbReference type="InterPro" id="IPR004252">
    <property type="entry name" value="Probable_transposase_24"/>
</dbReference>
<accession>A0ABD1RZL5</accession>
<dbReference type="AlphaFoldDB" id="A0ABD1RZL5"/>
<reference evidence="2" key="1">
    <citation type="submission" date="2024-07" db="EMBL/GenBank/DDBJ databases">
        <title>Two chromosome-level genome assemblies of Korean endemic species Abeliophyllum distichum and Forsythia ovata (Oleaceae).</title>
        <authorList>
            <person name="Jang H."/>
        </authorList>
    </citation>
    <scope>NUCLEOTIDE SEQUENCE [LARGE SCALE GENOMIC DNA]</scope>
</reference>
<gene>
    <name evidence="1" type="ORF">Fot_37659</name>
</gene>
<dbReference type="Proteomes" id="UP001604277">
    <property type="component" value="Unassembled WGS sequence"/>
</dbReference>
<evidence type="ECO:0000313" key="2">
    <source>
        <dbReference type="Proteomes" id="UP001604277"/>
    </source>
</evidence>